<evidence type="ECO:0000259" key="5">
    <source>
        <dbReference type="Pfam" id="PF16327"/>
    </source>
</evidence>
<feature type="transmembrane region" description="Helical" evidence="3">
    <location>
        <begin position="223"/>
        <end position="242"/>
    </location>
</feature>
<feature type="transmembrane region" description="Helical" evidence="3">
    <location>
        <begin position="121"/>
        <end position="139"/>
    </location>
</feature>
<comment type="similarity">
    <text evidence="1">Belongs to the CcmF/CycK/Ccl1/NrfE/CcsA family.</text>
</comment>
<dbReference type="PANTHER" id="PTHR43653:SF1">
    <property type="entry name" value="CYTOCHROME C-TYPE BIOGENESIS PROTEIN CCMF"/>
    <property type="match status" value="1"/>
</dbReference>
<dbReference type="InterPro" id="IPR003567">
    <property type="entry name" value="Cyt_c_biogenesis"/>
</dbReference>
<feature type="domain" description="Cytochrome c assembly protein" evidence="4">
    <location>
        <begin position="91"/>
        <end position="304"/>
    </location>
</feature>
<accession>E7QXB0</accession>
<dbReference type="PRINTS" id="PR01410">
    <property type="entry name" value="CCBIOGENESIS"/>
</dbReference>
<keyword evidence="2" id="KW-0201">Cytochrome c-type biogenesis</keyword>
<organism evidence="6 8">
    <name type="scientific">Haladaptatus paucihalophilus DX253</name>
    <dbReference type="NCBI Taxonomy" id="797209"/>
    <lineage>
        <taxon>Archaea</taxon>
        <taxon>Methanobacteriati</taxon>
        <taxon>Methanobacteriota</taxon>
        <taxon>Stenosarchaea group</taxon>
        <taxon>Halobacteria</taxon>
        <taxon>Halobacteriales</taxon>
        <taxon>Haladaptataceae</taxon>
        <taxon>Haladaptatus</taxon>
    </lineage>
</organism>
<protein>
    <submittedName>
        <fullName evidence="6 7">Cytochrome c-type biogenesis protein</fullName>
    </submittedName>
</protein>
<gene>
    <name evidence="7" type="ORF">SAMN05444342_1129</name>
    <name evidence="6" type="ORF">ZOD2009_17243</name>
</gene>
<feature type="transmembrane region" description="Helical" evidence="3">
    <location>
        <begin position="92"/>
        <end position="109"/>
    </location>
</feature>
<feature type="transmembrane region" description="Helical" evidence="3">
    <location>
        <begin position="182"/>
        <end position="203"/>
    </location>
</feature>
<evidence type="ECO:0000313" key="9">
    <source>
        <dbReference type="Proteomes" id="UP000184203"/>
    </source>
</evidence>
<evidence type="ECO:0000313" key="6">
    <source>
        <dbReference type="EMBL" id="EFW90913.1"/>
    </source>
</evidence>
<feature type="transmembrane region" description="Helical" evidence="3">
    <location>
        <begin position="511"/>
        <end position="531"/>
    </location>
</feature>
<reference evidence="9" key="3">
    <citation type="submission" date="2016-11" db="EMBL/GenBank/DDBJ databases">
        <authorList>
            <person name="Varghese N."/>
            <person name="Submissions S."/>
        </authorList>
    </citation>
    <scope>NUCLEOTIDE SEQUENCE [LARGE SCALE GENOMIC DNA]</scope>
    <source>
        <strain evidence="9">DX253</strain>
    </source>
</reference>
<dbReference type="GO" id="GO:0016020">
    <property type="term" value="C:membrane"/>
    <property type="evidence" value="ECO:0007669"/>
    <property type="project" value="InterPro"/>
</dbReference>
<evidence type="ECO:0000256" key="3">
    <source>
        <dbReference type="SAM" id="Phobius"/>
    </source>
</evidence>
<feature type="transmembrane region" description="Helical" evidence="3">
    <location>
        <begin position="6"/>
        <end position="23"/>
    </location>
</feature>
<feature type="transmembrane region" description="Helical" evidence="3">
    <location>
        <begin position="281"/>
        <end position="299"/>
    </location>
</feature>
<dbReference type="OrthoDB" id="15291at2157"/>
<keyword evidence="3" id="KW-1133">Transmembrane helix</keyword>
<feature type="transmembrane region" description="Helical" evidence="3">
    <location>
        <begin position="432"/>
        <end position="449"/>
    </location>
</feature>
<evidence type="ECO:0000256" key="2">
    <source>
        <dbReference type="ARBA" id="ARBA00022748"/>
    </source>
</evidence>
<feature type="transmembrane region" description="Helical" evidence="3">
    <location>
        <begin position="362"/>
        <end position="381"/>
    </location>
</feature>
<dbReference type="Proteomes" id="UP000184203">
    <property type="component" value="Unassembled WGS sequence"/>
</dbReference>
<dbReference type="PANTHER" id="PTHR43653">
    <property type="entry name" value="CYTOCHROME C ASSEMBLY PROTEIN-RELATED"/>
    <property type="match status" value="1"/>
</dbReference>
<feature type="domain" description="Cytochrome c-type biogenesis protein CcmF C-terminal" evidence="5">
    <location>
        <begin position="354"/>
        <end position="540"/>
    </location>
</feature>
<proteinExistence type="inferred from homology"/>
<dbReference type="Proteomes" id="UP000003751">
    <property type="component" value="Unassembled WGS sequence"/>
</dbReference>
<feature type="transmembrane region" description="Helical" evidence="3">
    <location>
        <begin position="248"/>
        <end position="269"/>
    </location>
</feature>
<dbReference type="EMBL" id="AEMG01000019">
    <property type="protein sequence ID" value="EFW90913.1"/>
    <property type="molecule type" value="Genomic_DNA"/>
</dbReference>
<dbReference type="InterPro" id="IPR002541">
    <property type="entry name" value="Cyt_c_assembly"/>
</dbReference>
<dbReference type="AlphaFoldDB" id="E7QXB0"/>
<evidence type="ECO:0000313" key="7">
    <source>
        <dbReference type="EMBL" id="SHK25929.1"/>
    </source>
</evidence>
<keyword evidence="9" id="KW-1185">Reference proteome</keyword>
<feature type="transmembrane region" description="Helical" evidence="3">
    <location>
        <begin position="748"/>
        <end position="769"/>
    </location>
</feature>
<dbReference type="eggNOG" id="arCOG00270">
    <property type="taxonomic scope" value="Archaea"/>
</dbReference>
<evidence type="ECO:0000259" key="4">
    <source>
        <dbReference type="Pfam" id="PF01578"/>
    </source>
</evidence>
<dbReference type="STRING" id="797209.GCA_000376445_02991"/>
<reference evidence="7" key="2">
    <citation type="submission" date="2016-11" db="EMBL/GenBank/DDBJ databases">
        <authorList>
            <person name="Jaros S."/>
            <person name="Januszkiewicz K."/>
            <person name="Wedrychowicz H."/>
        </authorList>
    </citation>
    <scope>NUCLEOTIDE SEQUENCE [LARGE SCALE GENOMIC DNA]</scope>
    <source>
        <strain evidence="7">DX253</strain>
    </source>
</reference>
<dbReference type="GO" id="GO:0020037">
    <property type="term" value="F:heme binding"/>
    <property type="evidence" value="ECO:0007669"/>
    <property type="project" value="InterPro"/>
</dbReference>
<name>E7QXB0_HALPU</name>
<dbReference type="PATRIC" id="fig|797209.4.peg.3375"/>
<feature type="transmembrane region" description="Helical" evidence="3">
    <location>
        <begin position="469"/>
        <end position="490"/>
    </location>
</feature>
<sequence>MTPGQILLLLALCVSTVTTLLLGRDYLRDEERFAGYVPALVGTTAGLLTTALLYLTYQFVTTDYSNAYVWNNTTDFLPLLYRFTGVYAGNEGSVLLWAALASIVAFWAAKLRGVRGRNRKLVQTITMGIVSYFGLMLVVESPFTTIAQEFPNAAAGFVPATGRGLNPLLVDPYMAIHPPVMFTAYALLTVPFAIGAAHFVSLLRGQGGLFEEWYGSVLRWLRVSWLFLTAAVSLGALWSYTVLGWGGIWAWDPVETAIFIPWLFLTATLHAVTNYRAGRNYTVLAPAMTSTVFALAIYTTSVVRSGVFRSVHSFASEGIGLSLLVLMGITALLGVVVPLAYWFLEADDDGSSGSEWVTRSNLLHLAVLVLGTLAFISIWGLTFPLLRDLTTGIEVQVNPKYYNLWSYPVVLLALLLLGFYMDFDVEGRDRSLVALGVFAVATVVAAFVKPSSPWQLASVSGNDALVYRIVGGASALSVVPPAAYVCIAMVKRAIERIPGNPRRFQLKETGITLIHLGVAILVVSLAFTYLFTAQSSVIIQDARADGSVHQVPDSAYAVQAVGYDETTLPKNPDPRQAALSSQQVLSKGTSLNGTIKAVYGTVTDVKRGPRATVAQLDNSGVWVGLTGQNGTSADLSRGEDIVARGAVMWNYVPQADAVVVTDAQNVGPVSNPPASVDLTRVQKRSMDLRVYRNGNRIAAGSVGQRRYVKQGGMQVRDVLIDRGLTQDTYVIAALNDGTASLTVKRIPLMTPIRVGVLFLLGGMVLILLFDPTHGLTAESLRSTTTASKTDPTTSD</sequence>
<dbReference type="GO" id="GO:0015232">
    <property type="term" value="F:heme transmembrane transporter activity"/>
    <property type="evidence" value="ECO:0007669"/>
    <property type="project" value="InterPro"/>
</dbReference>
<dbReference type="Pfam" id="PF16327">
    <property type="entry name" value="CcmF_C"/>
    <property type="match status" value="1"/>
</dbReference>
<dbReference type="InterPro" id="IPR032523">
    <property type="entry name" value="CcmF_C"/>
</dbReference>
<dbReference type="GO" id="GO:0017004">
    <property type="term" value="P:cytochrome complex assembly"/>
    <property type="evidence" value="ECO:0007669"/>
    <property type="project" value="UniProtKB-KW"/>
</dbReference>
<dbReference type="Pfam" id="PF01578">
    <property type="entry name" value="Cytochrom_C_asm"/>
    <property type="match status" value="1"/>
</dbReference>
<evidence type="ECO:0000313" key="8">
    <source>
        <dbReference type="Proteomes" id="UP000003751"/>
    </source>
</evidence>
<dbReference type="RefSeq" id="WP_007981905.1">
    <property type="nucleotide sequence ID" value="NZ_AEMG01000019.1"/>
</dbReference>
<feature type="transmembrane region" description="Helical" evidence="3">
    <location>
        <begin position="319"/>
        <end position="341"/>
    </location>
</feature>
<feature type="transmembrane region" description="Helical" evidence="3">
    <location>
        <begin position="401"/>
        <end position="420"/>
    </location>
</feature>
<keyword evidence="3" id="KW-0472">Membrane</keyword>
<feature type="transmembrane region" description="Helical" evidence="3">
    <location>
        <begin position="35"/>
        <end position="57"/>
    </location>
</feature>
<dbReference type="EMBL" id="FRAN01000001">
    <property type="protein sequence ID" value="SHK25929.1"/>
    <property type="molecule type" value="Genomic_DNA"/>
</dbReference>
<evidence type="ECO:0000256" key="1">
    <source>
        <dbReference type="ARBA" id="ARBA00009186"/>
    </source>
</evidence>
<keyword evidence="3" id="KW-0812">Transmembrane</keyword>
<reference evidence="6 8" key="1">
    <citation type="journal article" date="2014" name="ISME J.">
        <title>Trehalose/2-sulfotrehalose biosynthesis and glycine-betaine uptake are widely spread mechanisms for osmoadaptation in the Halobacteriales.</title>
        <authorList>
            <person name="Youssef N.H."/>
            <person name="Savage-Ashlock K.N."/>
            <person name="McCully A.L."/>
            <person name="Luedtke B."/>
            <person name="Shaw E.I."/>
            <person name="Hoff W.D."/>
            <person name="Elshahed M.S."/>
        </authorList>
    </citation>
    <scope>NUCLEOTIDE SEQUENCE [LARGE SCALE GENOMIC DNA]</scope>
    <source>
        <strain evidence="6 8">DX253</strain>
    </source>
</reference>